<dbReference type="InterPro" id="IPR003593">
    <property type="entry name" value="AAA+_ATPase"/>
</dbReference>
<evidence type="ECO:0000256" key="1">
    <source>
        <dbReference type="ARBA" id="ARBA00022741"/>
    </source>
</evidence>
<feature type="domain" description="ABC transporter" evidence="3">
    <location>
        <begin position="5"/>
        <end position="225"/>
    </location>
</feature>
<organism evidence="4">
    <name type="scientific">Jonesiaceae bacterium BS-20</name>
    <dbReference type="NCBI Taxonomy" id="3120821"/>
    <lineage>
        <taxon>Bacteria</taxon>
        <taxon>Bacillati</taxon>
        <taxon>Actinomycetota</taxon>
        <taxon>Actinomycetes</taxon>
        <taxon>Micrococcales</taxon>
        <taxon>Jonesiaceae</taxon>
    </lineage>
</organism>
<dbReference type="EMBL" id="CP146203">
    <property type="protein sequence ID" value="XBH22440.1"/>
    <property type="molecule type" value="Genomic_DNA"/>
</dbReference>
<dbReference type="InterPro" id="IPR017871">
    <property type="entry name" value="ABC_transporter-like_CS"/>
</dbReference>
<name>A0AAU7DYT0_9MICO</name>
<proteinExistence type="predicted"/>
<reference evidence="4" key="1">
    <citation type="submission" date="2024-02" db="EMBL/GenBank/DDBJ databases">
        <title>Tomenella chthoni gen. nov. sp. nov., a member of the family Jonesiaceae isolated from bat guano.</title>
        <authorList>
            <person name="Miller S.L."/>
            <person name="King J."/>
            <person name="Sankaranarayanan K."/>
            <person name="Lawson P.A."/>
        </authorList>
    </citation>
    <scope>NUCLEOTIDE SEQUENCE</scope>
    <source>
        <strain evidence="4">BS-20</strain>
    </source>
</reference>
<dbReference type="PANTHER" id="PTHR24220">
    <property type="entry name" value="IMPORT ATP-BINDING PROTEIN"/>
    <property type="match status" value="1"/>
</dbReference>
<dbReference type="PROSITE" id="PS00211">
    <property type="entry name" value="ABC_TRANSPORTER_1"/>
    <property type="match status" value="1"/>
</dbReference>
<dbReference type="Gene3D" id="3.40.50.300">
    <property type="entry name" value="P-loop containing nucleotide triphosphate hydrolases"/>
    <property type="match status" value="1"/>
</dbReference>
<dbReference type="GO" id="GO:0022857">
    <property type="term" value="F:transmembrane transporter activity"/>
    <property type="evidence" value="ECO:0007669"/>
    <property type="project" value="TreeGrafter"/>
</dbReference>
<evidence type="ECO:0000256" key="2">
    <source>
        <dbReference type="ARBA" id="ARBA00022840"/>
    </source>
</evidence>
<dbReference type="GO" id="GO:0005886">
    <property type="term" value="C:plasma membrane"/>
    <property type="evidence" value="ECO:0007669"/>
    <property type="project" value="TreeGrafter"/>
</dbReference>
<keyword evidence="2 4" id="KW-0067">ATP-binding</keyword>
<sequence>MEAALTIIDLSAAFGKRVVYSGVNLTIAPGESVSVMGKSGVGKTTLLNAVLGLDNPTSGTIAIAGEQYNPRSANSRAKVRRKHIGSVFQHGELLPQLTALENVALPMLNLGNSRTDSFQAATDLLDQLEVQSTNIASNRLSGGERQRVALARALVHKPALIVADEPTGSLDQTTRDLVADLLFSVVTDTGAALLVVTHDPVIAQRAGKRVSLTAQGLVSEAVGAY</sequence>
<dbReference type="Pfam" id="PF00005">
    <property type="entry name" value="ABC_tran"/>
    <property type="match status" value="1"/>
</dbReference>
<evidence type="ECO:0000259" key="3">
    <source>
        <dbReference type="PROSITE" id="PS50893"/>
    </source>
</evidence>
<dbReference type="InterPro" id="IPR027417">
    <property type="entry name" value="P-loop_NTPase"/>
</dbReference>
<dbReference type="GO" id="GO:0005524">
    <property type="term" value="F:ATP binding"/>
    <property type="evidence" value="ECO:0007669"/>
    <property type="project" value="UniProtKB-KW"/>
</dbReference>
<evidence type="ECO:0000313" key="4">
    <source>
        <dbReference type="EMBL" id="XBH22440.1"/>
    </source>
</evidence>
<protein>
    <submittedName>
        <fullName evidence="4">ABC transporter ATP-binding protein</fullName>
    </submittedName>
</protein>
<gene>
    <name evidence="4" type="ORF">V5R04_04240</name>
</gene>
<dbReference type="SUPFAM" id="SSF52540">
    <property type="entry name" value="P-loop containing nucleoside triphosphate hydrolases"/>
    <property type="match status" value="1"/>
</dbReference>
<dbReference type="PROSITE" id="PS50893">
    <property type="entry name" value="ABC_TRANSPORTER_2"/>
    <property type="match status" value="1"/>
</dbReference>
<dbReference type="GO" id="GO:0016887">
    <property type="term" value="F:ATP hydrolysis activity"/>
    <property type="evidence" value="ECO:0007669"/>
    <property type="project" value="InterPro"/>
</dbReference>
<dbReference type="AlphaFoldDB" id="A0AAU7DYT0"/>
<keyword evidence="1" id="KW-0547">Nucleotide-binding</keyword>
<accession>A0AAU7DYT0</accession>
<dbReference type="SMART" id="SM00382">
    <property type="entry name" value="AAA"/>
    <property type="match status" value="1"/>
</dbReference>
<dbReference type="InterPro" id="IPR015854">
    <property type="entry name" value="ABC_transpr_LolD-like"/>
</dbReference>
<dbReference type="InterPro" id="IPR003439">
    <property type="entry name" value="ABC_transporter-like_ATP-bd"/>
</dbReference>